<feature type="binding site" evidence="12">
    <location>
        <position position="191"/>
    </location>
    <ligand>
        <name>[4Fe-4S] cluster</name>
        <dbReference type="ChEBI" id="CHEBI:49883"/>
    </ligand>
</feature>
<dbReference type="STRING" id="1842532.A7E78_10255"/>
<dbReference type="AlphaFoldDB" id="A0A1L3GQL0"/>
<dbReference type="InterPro" id="IPR004036">
    <property type="entry name" value="Endonuclease-III-like_CS2"/>
</dbReference>
<evidence type="ECO:0000256" key="4">
    <source>
        <dbReference type="ARBA" id="ARBA00022763"/>
    </source>
</evidence>
<dbReference type="InterPro" id="IPR000445">
    <property type="entry name" value="HhH_motif"/>
</dbReference>
<dbReference type="EC" id="4.2.99.18" evidence="12"/>
<keyword evidence="8 12" id="KW-0238">DNA-binding</keyword>
<dbReference type="FunFam" id="1.10.1670.10:FF:000001">
    <property type="entry name" value="Endonuclease III"/>
    <property type="match status" value="1"/>
</dbReference>
<keyword evidence="5 12" id="KW-0378">Hydrolase</keyword>
<keyword evidence="2 12" id="KW-0004">4Fe-4S</keyword>
<comment type="similarity">
    <text evidence="1 12">Belongs to the Nth/MutY family.</text>
</comment>
<dbReference type="SMART" id="SM00478">
    <property type="entry name" value="ENDO3c"/>
    <property type="match status" value="1"/>
</dbReference>
<dbReference type="InterPro" id="IPR003265">
    <property type="entry name" value="HhH-GPD_domain"/>
</dbReference>
<keyword evidence="9 12" id="KW-0234">DNA repair</keyword>
<dbReference type="GO" id="GO:0003677">
    <property type="term" value="F:DNA binding"/>
    <property type="evidence" value="ECO:0007669"/>
    <property type="project" value="UniProtKB-UniRule"/>
</dbReference>
<feature type="binding site" evidence="12">
    <location>
        <position position="207"/>
    </location>
    <ligand>
        <name>[4Fe-4S] cluster</name>
        <dbReference type="ChEBI" id="CHEBI:49883"/>
    </ligand>
</feature>
<dbReference type="NCBIfam" id="TIGR01083">
    <property type="entry name" value="nth"/>
    <property type="match status" value="1"/>
</dbReference>
<dbReference type="PIRSF" id="PIRSF001435">
    <property type="entry name" value="Nth"/>
    <property type="match status" value="1"/>
</dbReference>
<dbReference type="Gene3D" id="1.10.340.30">
    <property type="entry name" value="Hypothetical protein, domain 2"/>
    <property type="match status" value="1"/>
</dbReference>
<comment type="catalytic activity">
    <reaction evidence="12">
        <text>2'-deoxyribonucleotide-(2'-deoxyribose 5'-phosphate)-2'-deoxyribonucleotide-DNA = a 3'-end 2'-deoxyribonucleotide-(2,3-dehydro-2,3-deoxyribose 5'-phosphate)-DNA + a 5'-end 5'-phospho-2'-deoxyribonucleoside-DNA + H(+)</text>
        <dbReference type="Rhea" id="RHEA:66592"/>
        <dbReference type="Rhea" id="RHEA-COMP:13180"/>
        <dbReference type="Rhea" id="RHEA-COMP:16897"/>
        <dbReference type="Rhea" id="RHEA-COMP:17067"/>
        <dbReference type="ChEBI" id="CHEBI:15378"/>
        <dbReference type="ChEBI" id="CHEBI:136412"/>
        <dbReference type="ChEBI" id="CHEBI:157695"/>
        <dbReference type="ChEBI" id="CHEBI:167181"/>
        <dbReference type="EC" id="4.2.99.18"/>
    </reaction>
</comment>
<keyword evidence="14" id="KW-0540">Nuclease</keyword>
<dbReference type="KEGG" id="pef:A7E78_10255"/>
<keyword evidence="15" id="KW-1185">Reference proteome</keyword>
<protein>
    <recommendedName>
        <fullName evidence="12">Endonuclease III</fullName>
        <ecNumber evidence="12">4.2.99.18</ecNumber>
    </recommendedName>
    <alternativeName>
        <fullName evidence="12">DNA-(apurinic or apyrimidinic site) lyase</fullName>
    </alternativeName>
</protein>
<evidence type="ECO:0000256" key="9">
    <source>
        <dbReference type="ARBA" id="ARBA00023204"/>
    </source>
</evidence>
<feature type="binding site" evidence="12">
    <location>
        <position position="198"/>
    </location>
    <ligand>
        <name>[4Fe-4S] cluster</name>
        <dbReference type="ChEBI" id="CHEBI:49883"/>
    </ligand>
</feature>
<sequence>MSSLQMRKKAVRILDKLYQLYTDAHCALRYDSPFQLLVATILSAQCTDVQVNKVTLGLFAKYPSVQDLAEADLYVLEGDIRSTGFYRNKAKSLLGCAQTLISQYNGQVPQTLSELVRLPGVGRKTANVVLGNVFGIPGMVVDTHVKRLSRRFAWTDQQDPVKIERDLCQLLPERHWVQASHLLIFHGRQLCKAPIPLCSQCPLLKECPQRGVDRAN</sequence>
<reference evidence="14 15" key="1">
    <citation type="journal article" date="2017" name="Genome Announc.">
        <title>Complete Genome Sequences of Two Acetylene-Fermenting Pelobacter acetylenicus Strains.</title>
        <authorList>
            <person name="Sutton J.M."/>
            <person name="Baesman S.M."/>
            <person name="Fierst J.L."/>
            <person name="Poret-Peterson A.T."/>
            <person name="Oremland R.S."/>
            <person name="Dunlap D.S."/>
            <person name="Akob D.M."/>
        </authorList>
    </citation>
    <scope>NUCLEOTIDE SEQUENCE [LARGE SCALE GENOMIC DNA]</scope>
    <source>
        <strain evidence="14 15">SFB93</strain>
    </source>
</reference>
<dbReference type="GO" id="GO:0046872">
    <property type="term" value="F:metal ion binding"/>
    <property type="evidence" value="ECO:0007669"/>
    <property type="project" value="UniProtKB-KW"/>
</dbReference>
<dbReference type="Pfam" id="PF00633">
    <property type="entry name" value="HHH"/>
    <property type="match status" value="1"/>
</dbReference>
<evidence type="ECO:0000313" key="15">
    <source>
        <dbReference type="Proteomes" id="UP000182517"/>
    </source>
</evidence>
<dbReference type="SUPFAM" id="SSF48150">
    <property type="entry name" value="DNA-glycosylase"/>
    <property type="match status" value="1"/>
</dbReference>
<keyword evidence="10 12" id="KW-0456">Lyase</keyword>
<feature type="binding site" evidence="12">
    <location>
        <position position="201"/>
    </location>
    <ligand>
        <name>[4Fe-4S] cluster</name>
        <dbReference type="ChEBI" id="CHEBI:49883"/>
    </ligand>
</feature>
<dbReference type="InterPro" id="IPR023170">
    <property type="entry name" value="HhH_base_excis_C"/>
</dbReference>
<accession>A0A1L3GQL0</accession>
<dbReference type="Gene3D" id="1.10.1670.10">
    <property type="entry name" value="Helix-hairpin-Helix base-excision DNA repair enzymes (C-terminal)"/>
    <property type="match status" value="1"/>
</dbReference>
<evidence type="ECO:0000256" key="12">
    <source>
        <dbReference type="HAMAP-Rule" id="MF_00942"/>
    </source>
</evidence>
<evidence type="ECO:0000256" key="5">
    <source>
        <dbReference type="ARBA" id="ARBA00022801"/>
    </source>
</evidence>
<dbReference type="OrthoDB" id="9800977at2"/>
<keyword evidence="11 12" id="KW-0326">Glycosidase</keyword>
<evidence type="ECO:0000256" key="3">
    <source>
        <dbReference type="ARBA" id="ARBA00022723"/>
    </source>
</evidence>
<dbReference type="GO" id="GO:0019104">
    <property type="term" value="F:DNA N-glycosylase activity"/>
    <property type="evidence" value="ECO:0007669"/>
    <property type="project" value="UniProtKB-UniRule"/>
</dbReference>
<dbReference type="InterPro" id="IPR005759">
    <property type="entry name" value="Nth"/>
</dbReference>
<evidence type="ECO:0000256" key="2">
    <source>
        <dbReference type="ARBA" id="ARBA00022485"/>
    </source>
</evidence>
<dbReference type="InterPro" id="IPR011257">
    <property type="entry name" value="DNA_glycosylase"/>
</dbReference>
<dbReference type="HAMAP" id="MF_00942">
    <property type="entry name" value="Nth"/>
    <property type="match status" value="1"/>
</dbReference>
<feature type="domain" description="HhH-GPD" evidence="13">
    <location>
        <begin position="42"/>
        <end position="189"/>
    </location>
</feature>
<dbReference type="Proteomes" id="UP000182517">
    <property type="component" value="Chromosome"/>
</dbReference>
<keyword evidence="7 12" id="KW-0411">Iron-sulfur</keyword>
<keyword evidence="6 12" id="KW-0408">Iron</keyword>
<evidence type="ECO:0000313" key="14">
    <source>
        <dbReference type="EMBL" id="APG28195.1"/>
    </source>
</evidence>
<dbReference type="GO" id="GO:0140078">
    <property type="term" value="F:class I DNA-(apurinic or apyrimidinic site) endonuclease activity"/>
    <property type="evidence" value="ECO:0007669"/>
    <property type="project" value="UniProtKB-EC"/>
</dbReference>
<evidence type="ECO:0000256" key="6">
    <source>
        <dbReference type="ARBA" id="ARBA00023004"/>
    </source>
</evidence>
<dbReference type="CDD" id="cd00056">
    <property type="entry name" value="ENDO3c"/>
    <property type="match status" value="1"/>
</dbReference>
<dbReference type="PANTHER" id="PTHR10359">
    <property type="entry name" value="A/G-SPECIFIC ADENINE GLYCOSYLASE/ENDONUCLEASE III"/>
    <property type="match status" value="1"/>
</dbReference>
<evidence type="ECO:0000259" key="13">
    <source>
        <dbReference type="SMART" id="SM00478"/>
    </source>
</evidence>
<gene>
    <name evidence="12" type="primary">nth</name>
    <name evidence="14" type="ORF">A7E78_10255</name>
</gene>
<name>A0A1L3GQL0_9BACT</name>
<evidence type="ECO:0000256" key="11">
    <source>
        <dbReference type="ARBA" id="ARBA00023295"/>
    </source>
</evidence>
<comment type="function">
    <text evidence="12">DNA repair enzyme that has both DNA N-glycosylase activity and AP-lyase activity. The DNA N-glycosylase activity releases various damaged pyrimidines from DNA by cleaving the N-glycosidic bond, leaving an AP (apurinic/apyrimidinic) site. The AP-lyase activity cleaves the phosphodiester bond 3' to the AP site by a beta-elimination, leaving a 3'-terminal unsaturated sugar and a product with a terminal 5'-phosphate.</text>
</comment>
<dbReference type="GO" id="GO:0051539">
    <property type="term" value="F:4 iron, 4 sulfur cluster binding"/>
    <property type="evidence" value="ECO:0007669"/>
    <property type="project" value="UniProtKB-UniRule"/>
</dbReference>
<evidence type="ECO:0000256" key="10">
    <source>
        <dbReference type="ARBA" id="ARBA00023239"/>
    </source>
</evidence>
<keyword evidence="4 12" id="KW-0227">DNA damage</keyword>
<evidence type="ECO:0000256" key="7">
    <source>
        <dbReference type="ARBA" id="ARBA00023014"/>
    </source>
</evidence>
<dbReference type="PROSITE" id="PS01155">
    <property type="entry name" value="ENDONUCLEASE_III_2"/>
    <property type="match status" value="1"/>
</dbReference>
<dbReference type="EMBL" id="CP015519">
    <property type="protein sequence ID" value="APG28195.1"/>
    <property type="molecule type" value="Genomic_DNA"/>
</dbReference>
<evidence type="ECO:0000256" key="8">
    <source>
        <dbReference type="ARBA" id="ARBA00023125"/>
    </source>
</evidence>
<proteinExistence type="inferred from homology"/>
<dbReference type="Pfam" id="PF00730">
    <property type="entry name" value="HhH-GPD"/>
    <property type="match status" value="1"/>
</dbReference>
<dbReference type="GO" id="GO:0006285">
    <property type="term" value="P:base-excision repair, AP site formation"/>
    <property type="evidence" value="ECO:0007669"/>
    <property type="project" value="TreeGrafter"/>
</dbReference>
<dbReference type="PANTHER" id="PTHR10359:SF18">
    <property type="entry name" value="ENDONUCLEASE III"/>
    <property type="match status" value="1"/>
</dbReference>
<comment type="cofactor">
    <cofactor evidence="12">
        <name>[4Fe-4S] cluster</name>
        <dbReference type="ChEBI" id="CHEBI:49883"/>
    </cofactor>
    <text evidence="12">Binds 1 [4Fe-4S] cluster.</text>
</comment>
<keyword evidence="14" id="KW-0255">Endonuclease</keyword>
<evidence type="ECO:0000256" key="1">
    <source>
        <dbReference type="ARBA" id="ARBA00008343"/>
    </source>
</evidence>
<dbReference type="FunFam" id="1.10.340.30:FF:000001">
    <property type="entry name" value="Endonuclease III"/>
    <property type="match status" value="1"/>
</dbReference>
<keyword evidence="3 12" id="KW-0479">Metal-binding</keyword>
<organism evidence="14 15">
    <name type="scientific">Syntrophotalea acetylenivorans</name>
    <dbReference type="NCBI Taxonomy" id="1842532"/>
    <lineage>
        <taxon>Bacteria</taxon>
        <taxon>Pseudomonadati</taxon>
        <taxon>Thermodesulfobacteriota</taxon>
        <taxon>Desulfuromonadia</taxon>
        <taxon>Desulfuromonadales</taxon>
        <taxon>Syntrophotaleaceae</taxon>
        <taxon>Syntrophotalea</taxon>
    </lineage>
</organism>